<evidence type="ECO:0000256" key="2">
    <source>
        <dbReference type="ARBA" id="ARBA00004116"/>
    </source>
</evidence>
<keyword evidence="8" id="KW-0624">Polysaccharide degradation</keyword>
<dbReference type="InterPro" id="IPR001002">
    <property type="entry name" value="Chitin-bd_1"/>
</dbReference>
<dbReference type="Proteomes" id="UP000222542">
    <property type="component" value="Unassembled WGS sequence"/>
</dbReference>
<dbReference type="SUPFAM" id="SSF57016">
    <property type="entry name" value="Plant lectins/antimicrobial peptides"/>
    <property type="match status" value="1"/>
</dbReference>
<comment type="caution">
    <text evidence="11">The sequence shown here is derived from an EMBL/GenBank/DDBJ whole genome shotgun (WGS) entry which is preliminary data.</text>
</comment>
<organism evidence="11 12">
    <name type="scientific">Capsicum annuum</name>
    <name type="common">Capsicum pepper</name>
    <dbReference type="NCBI Taxonomy" id="4072"/>
    <lineage>
        <taxon>Eukaryota</taxon>
        <taxon>Viridiplantae</taxon>
        <taxon>Streptophyta</taxon>
        <taxon>Embryophyta</taxon>
        <taxon>Tracheophyta</taxon>
        <taxon>Spermatophyta</taxon>
        <taxon>Magnoliopsida</taxon>
        <taxon>eudicotyledons</taxon>
        <taxon>Gunneridae</taxon>
        <taxon>Pentapetalae</taxon>
        <taxon>asterids</taxon>
        <taxon>lamiids</taxon>
        <taxon>Solanales</taxon>
        <taxon>Solanaceae</taxon>
        <taxon>Solanoideae</taxon>
        <taxon>Capsiceae</taxon>
        <taxon>Capsicum</taxon>
    </lineage>
</organism>
<comment type="caution">
    <text evidence="9">Lacks conserved residue(s) required for the propagation of feature annotation.</text>
</comment>
<feature type="disulfide bond" evidence="9">
    <location>
        <begin position="198"/>
        <end position="212"/>
    </location>
</feature>
<dbReference type="SUPFAM" id="SSF53955">
    <property type="entry name" value="Lysozyme-like"/>
    <property type="match status" value="2"/>
</dbReference>
<dbReference type="GO" id="GO:0016998">
    <property type="term" value="P:cell wall macromolecule catabolic process"/>
    <property type="evidence" value="ECO:0007669"/>
    <property type="project" value="InterPro"/>
</dbReference>
<dbReference type="GO" id="GO:0006032">
    <property type="term" value="P:chitin catabolic process"/>
    <property type="evidence" value="ECO:0007669"/>
    <property type="project" value="UniProtKB-KW"/>
</dbReference>
<name>A0A2G2YK92_CAPAN</name>
<dbReference type="CDD" id="cd06921">
    <property type="entry name" value="ChtBD1_GH19_hevein"/>
    <property type="match status" value="1"/>
</dbReference>
<dbReference type="GO" id="GO:0004568">
    <property type="term" value="F:chitinase activity"/>
    <property type="evidence" value="ECO:0000318"/>
    <property type="project" value="GO_Central"/>
</dbReference>
<dbReference type="Gene3D" id="1.10.530.10">
    <property type="match status" value="2"/>
</dbReference>
<evidence type="ECO:0000256" key="9">
    <source>
        <dbReference type="PROSITE-ProRule" id="PRU00261"/>
    </source>
</evidence>
<keyword evidence="7" id="KW-0611">Plant defense</keyword>
<evidence type="ECO:0000256" key="7">
    <source>
        <dbReference type="ARBA" id="ARBA00022821"/>
    </source>
</evidence>
<proteinExistence type="inferred from homology"/>
<evidence type="ECO:0000313" key="12">
    <source>
        <dbReference type="Proteomes" id="UP000222542"/>
    </source>
</evidence>
<protein>
    <recommendedName>
        <fullName evidence="10">Chitin-binding type-1 domain-containing protein</fullName>
    </recommendedName>
</protein>
<keyword evidence="9" id="KW-1015">Disulfide bond</keyword>
<evidence type="ECO:0000256" key="6">
    <source>
        <dbReference type="ARBA" id="ARBA00022729"/>
    </source>
</evidence>
<dbReference type="GO" id="GO:0006952">
    <property type="term" value="P:defense response"/>
    <property type="evidence" value="ECO:0007669"/>
    <property type="project" value="UniProtKB-KW"/>
</dbReference>
<dbReference type="InterPro" id="IPR036861">
    <property type="entry name" value="Endochitinase-like_sf"/>
</dbReference>
<dbReference type="InterPro" id="IPR000726">
    <property type="entry name" value="Glyco_hydro_19_cat"/>
</dbReference>
<keyword evidence="8" id="KW-0119">Carbohydrate metabolism</keyword>
<evidence type="ECO:0000256" key="5">
    <source>
        <dbReference type="ARBA" id="ARBA00022669"/>
    </source>
</evidence>
<dbReference type="Pfam" id="PF00182">
    <property type="entry name" value="Glyco_hydro_19"/>
    <property type="match status" value="2"/>
</dbReference>
<reference evidence="11 12" key="2">
    <citation type="journal article" date="2017" name="Genome Biol.">
        <title>New reference genome sequences of hot pepper reveal the massive evolution of plant disease-resistance genes by retroduplication.</title>
        <authorList>
            <person name="Kim S."/>
            <person name="Park J."/>
            <person name="Yeom S.I."/>
            <person name="Kim Y.M."/>
            <person name="Seo E."/>
            <person name="Kim K.T."/>
            <person name="Kim M.S."/>
            <person name="Lee J.M."/>
            <person name="Cheong K."/>
            <person name="Shin H.S."/>
            <person name="Kim S.B."/>
            <person name="Han K."/>
            <person name="Lee J."/>
            <person name="Park M."/>
            <person name="Lee H.A."/>
            <person name="Lee H.Y."/>
            <person name="Lee Y."/>
            <person name="Oh S."/>
            <person name="Lee J.H."/>
            <person name="Choi E."/>
            <person name="Choi E."/>
            <person name="Lee S.E."/>
            <person name="Jeon J."/>
            <person name="Kim H."/>
            <person name="Choi G."/>
            <person name="Song H."/>
            <person name="Lee J."/>
            <person name="Lee S.C."/>
            <person name="Kwon J.K."/>
            <person name="Lee H.Y."/>
            <person name="Koo N."/>
            <person name="Hong Y."/>
            <person name="Kim R.W."/>
            <person name="Kang W.H."/>
            <person name="Huh J.H."/>
            <person name="Kang B.C."/>
            <person name="Yang T.J."/>
            <person name="Lee Y.H."/>
            <person name="Bennetzen J.L."/>
            <person name="Choi D."/>
        </authorList>
    </citation>
    <scope>NUCLEOTIDE SEQUENCE [LARGE SCALE GENOMIC DNA]</scope>
    <source>
        <strain evidence="12">cv. CM334</strain>
    </source>
</reference>
<dbReference type="AlphaFoldDB" id="A0A2G2YK92"/>
<keyword evidence="8" id="KW-0146">Chitin degradation</keyword>
<reference evidence="11 12" key="1">
    <citation type="journal article" date="2014" name="Nat. Genet.">
        <title>Genome sequence of the hot pepper provides insights into the evolution of pungency in Capsicum species.</title>
        <authorList>
            <person name="Kim S."/>
            <person name="Park M."/>
            <person name="Yeom S.I."/>
            <person name="Kim Y.M."/>
            <person name="Lee J.M."/>
            <person name="Lee H.A."/>
            <person name="Seo E."/>
            <person name="Choi J."/>
            <person name="Cheong K."/>
            <person name="Kim K.T."/>
            <person name="Jung K."/>
            <person name="Lee G.W."/>
            <person name="Oh S.K."/>
            <person name="Bae C."/>
            <person name="Kim S.B."/>
            <person name="Lee H.Y."/>
            <person name="Kim S.Y."/>
            <person name="Kim M.S."/>
            <person name="Kang B.C."/>
            <person name="Jo Y.D."/>
            <person name="Yang H.B."/>
            <person name="Jeong H.J."/>
            <person name="Kang W.H."/>
            <person name="Kwon J.K."/>
            <person name="Shin C."/>
            <person name="Lim J.Y."/>
            <person name="Park J.H."/>
            <person name="Huh J.H."/>
            <person name="Kim J.S."/>
            <person name="Kim B.D."/>
            <person name="Cohen O."/>
            <person name="Paran I."/>
            <person name="Suh M.C."/>
            <person name="Lee S.B."/>
            <person name="Kim Y.K."/>
            <person name="Shin Y."/>
            <person name="Noh S.J."/>
            <person name="Park J."/>
            <person name="Seo Y.S."/>
            <person name="Kwon S.Y."/>
            <person name="Kim H.A."/>
            <person name="Park J.M."/>
            <person name="Kim H.J."/>
            <person name="Choi S.B."/>
            <person name="Bosland P.W."/>
            <person name="Reeves G."/>
            <person name="Jo S.H."/>
            <person name="Lee B.W."/>
            <person name="Cho H.T."/>
            <person name="Choi H.S."/>
            <person name="Lee M.S."/>
            <person name="Yu Y."/>
            <person name="Do Choi Y."/>
            <person name="Park B.S."/>
            <person name="van Deynze A."/>
            <person name="Ashrafi H."/>
            <person name="Hill T."/>
            <person name="Kim W.T."/>
            <person name="Pai H.S."/>
            <person name="Ahn H.K."/>
            <person name="Yeam I."/>
            <person name="Giovannoni J.J."/>
            <person name="Rose J.K."/>
            <person name="Sorensen I."/>
            <person name="Lee S.J."/>
            <person name="Kim R.W."/>
            <person name="Choi I.Y."/>
            <person name="Choi B.S."/>
            <person name="Lim J.S."/>
            <person name="Lee Y.H."/>
            <person name="Choi D."/>
        </authorList>
    </citation>
    <scope>NUCLEOTIDE SEQUENCE [LARGE SCALE GENOMIC DNA]</scope>
    <source>
        <strain evidence="12">cv. CM334</strain>
    </source>
</reference>
<dbReference type="PANTHER" id="PTHR22595:SF111">
    <property type="entry name" value="CHITINASE 10"/>
    <property type="match status" value="1"/>
</dbReference>
<keyword evidence="12" id="KW-1185">Reference proteome</keyword>
<dbReference type="GO" id="GO:0008061">
    <property type="term" value="F:chitin binding"/>
    <property type="evidence" value="ECO:0007669"/>
    <property type="project" value="UniProtKB-UniRule"/>
</dbReference>
<dbReference type="SMART" id="SM00270">
    <property type="entry name" value="ChtBD1"/>
    <property type="match status" value="1"/>
</dbReference>
<dbReference type="Gene3D" id="3.30.60.10">
    <property type="entry name" value="Endochitinase-like"/>
    <property type="match status" value="1"/>
</dbReference>
<dbReference type="Pfam" id="PF00187">
    <property type="entry name" value="Chitin_bind_1"/>
    <property type="match status" value="1"/>
</dbReference>
<feature type="disulfide bond" evidence="9">
    <location>
        <begin position="217"/>
        <end position="221"/>
    </location>
</feature>
<evidence type="ECO:0000259" key="10">
    <source>
        <dbReference type="PROSITE" id="PS50941"/>
    </source>
</evidence>
<dbReference type="GO" id="GO:0005773">
    <property type="term" value="C:vacuole"/>
    <property type="evidence" value="ECO:0007669"/>
    <property type="project" value="UniProtKB-SubCell"/>
</dbReference>
<dbReference type="Gramene" id="PHT70163">
    <property type="protein sequence ID" value="PHT70163"/>
    <property type="gene ID" value="T459_25267"/>
</dbReference>
<dbReference type="EMBL" id="AYRZ02000010">
    <property type="protein sequence ID" value="PHT70163.1"/>
    <property type="molecule type" value="Genomic_DNA"/>
</dbReference>
<sequence length="333" mass="35472">MTPQSPKPSCHDVITGRWQPSSADRAANRLPGFGVITNIINGGLECGHGKKTGSRTGLGFTGGIAEFLGLALVTSLIAAIRESPKAETCDGHYSYPSSAAGYSYESAQQLNSAFSQPQTSSHMQNLAPFPNEAVYTNSLQSNLLAANIHPGRESELSYSPFSTTQAMPTKYGNSMSSISGSTISMPEAGDARRAPGLCCNKFGWCDNTNVYCGPGNCQSQCPSGPTPKPPTLGPRPGGDISGVISNSVLDQILKHRNDNACQGKGNFYNYNAFINAVRSFCGFGTTRDIIVRKREIAQTSHESTVLNLIALAELRTISELTVSDSPEFCNMKL</sequence>
<comment type="function">
    <text evidence="1">Defense against chitin-containing fungal pathogens.</text>
</comment>
<evidence type="ECO:0000256" key="4">
    <source>
        <dbReference type="ARBA" id="ARBA00022554"/>
    </source>
</evidence>
<keyword evidence="6" id="KW-0732">Signal</keyword>
<keyword evidence="4" id="KW-0926">Vacuole</keyword>
<dbReference type="STRING" id="4072.A0A2G2YK92"/>
<comment type="subcellular location">
    <subcellularLocation>
        <location evidence="2">Vacuole</location>
    </subcellularLocation>
</comment>
<dbReference type="PROSITE" id="PS50941">
    <property type="entry name" value="CHIT_BIND_I_2"/>
    <property type="match status" value="1"/>
</dbReference>
<evidence type="ECO:0000256" key="8">
    <source>
        <dbReference type="ARBA" id="ARBA00023024"/>
    </source>
</evidence>
<dbReference type="InterPro" id="IPR023346">
    <property type="entry name" value="Lysozyme-like_dom_sf"/>
</dbReference>
<feature type="domain" description="Chitin-binding type-1" evidence="10">
    <location>
        <begin position="176"/>
        <end position="223"/>
    </location>
</feature>
<evidence type="ECO:0000256" key="3">
    <source>
        <dbReference type="ARBA" id="ARBA00009373"/>
    </source>
</evidence>
<gene>
    <name evidence="11" type="ORF">T459_25267</name>
</gene>
<dbReference type="PANTHER" id="PTHR22595">
    <property type="entry name" value="CHITINASE-RELATED"/>
    <property type="match status" value="1"/>
</dbReference>
<evidence type="ECO:0000313" key="11">
    <source>
        <dbReference type="EMBL" id="PHT70163.1"/>
    </source>
</evidence>
<comment type="similarity">
    <text evidence="3">Belongs to the glycosyl hydrolase 19 family. Chitinase class I subfamily.</text>
</comment>
<evidence type="ECO:0000256" key="1">
    <source>
        <dbReference type="ARBA" id="ARBA00003102"/>
    </source>
</evidence>
<keyword evidence="5 9" id="KW-0147">Chitin-binding</keyword>
<accession>A0A2G2YK92</accession>